<dbReference type="EMBL" id="CP041764">
    <property type="protein sequence ID" value="QHA85674.1"/>
    <property type="molecule type" value="Genomic_DNA"/>
</dbReference>
<evidence type="ECO:0000313" key="2">
    <source>
        <dbReference type="Proteomes" id="UP000430368"/>
    </source>
</evidence>
<keyword evidence="2" id="KW-1185">Reference proteome</keyword>
<dbReference type="RefSeq" id="WP_160027125.1">
    <property type="nucleotide sequence ID" value="NZ_CP041764.1"/>
</dbReference>
<organism evidence="1 2">
    <name type="scientific">Serratia rhizosphaerae</name>
    <dbReference type="NCBI Taxonomy" id="2597702"/>
    <lineage>
        <taxon>Bacteria</taxon>
        <taxon>Pseudomonadati</taxon>
        <taxon>Pseudomonadota</taxon>
        <taxon>Gammaproteobacteria</taxon>
        <taxon>Enterobacterales</taxon>
        <taxon>Yersiniaceae</taxon>
        <taxon>Serratia</taxon>
    </lineage>
</organism>
<reference evidence="1 2" key="1">
    <citation type="submission" date="2019-07" db="EMBL/GenBank/DDBJ databases">
        <title>Serratia dokdonensis sp. nov., an elicitor of systemic resistance in Nicotiana Tabacum.</title>
        <authorList>
            <person name="Son J.-S."/>
            <person name="Hwang Y.-J."/>
            <person name="Lee S.-Y."/>
            <person name="Ghim S.-Y."/>
        </authorList>
    </citation>
    <scope>NUCLEOTIDE SEQUENCE [LARGE SCALE GENOMIC DNA]</scope>
    <source>
        <strain evidence="1 2">KUDC3025</strain>
    </source>
</reference>
<protein>
    <submittedName>
        <fullName evidence="1">Uncharacterized protein</fullName>
    </submittedName>
</protein>
<sequence>MAYIDSGNMPWQPNFSLSVEGEDITDIVRENLVNLTLKDHGAGSKKVMKSPSAIPLISRGIDIETIFAYE</sequence>
<name>A0ABX6GHG4_9GAMM</name>
<gene>
    <name evidence="1" type="ORF">FO014_01035</name>
</gene>
<dbReference type="Proteomes" id="UP000430368">
    <property type="component" value="Chromosome"/>
</dbReference>
<accession>A0ABX6GHG4</accession>
<proteinExistence type="predicted"/>
<evidence type="ECO:0000313" key="1">
    <source>
        <dbReference type="EMBL" id="QHA85674.1"/>
    </source>
</evidence>